<evidence type="ECO:0000313" key="2">
    <source>
        <dbReference type="Proteomes" id="UP000247409"/>
    </source>
</evidence>
<evidence type="ECO:0000313" key="1">
    <source>
        <dbReference type="EMBL" id="PXF48823.1"/>
    </source>
</evidence>
<comment type="caution">
    <text evidence="1">The sequence shown here is derived from an EMBL/GenBank/DDBJ whole genome shotgun (WGS) entry which is preliminary data.</text>
</comment>
<protein>
    <submittedName>
        <fullName evidence="1">Uncharacterized protein</fullName>
    </submittedName>
</protein>
<dbReference type="EMBL" id="NBIV01000011">
    <property type="protein sequence ID" value="PXF48823.1"/>
    <property type="molecule type" value="Genomic_DNA"/>
</dbReference>
<dbReference type="AlphaFoldDB" id="A0A2V3J3B3"/>
<accession>A0A2V3J3B3</accession>
<organism evidence="1 2">
    <name type="scientific">Gracilariopsis chorda</name>
    <dbReference type="NCBI Taxonomy" id="448386"/>
    <lineage>
        <taxon>Eukaryota</taxon>
        <taxon>Rhodophyta</taxon>
        <taxon>Florideophyceae</taxon>
        <taxon>Rhodymeniophycidae</taxon>
        <taxon>Gracilariales</taxon>
        <taxon>Gracilariaceae</taxon>
        <taxon>Gracilariopsis</taxon>
    </lineage>
</organism>
<gene>
    <name evidence="1" type="ORF">BWQ96_01379</name>
</gene>
<dbReference type="Proteomes" id="UP000247409">
    <property type="component" value="Unassembled WGS sequence"/>
</dbReference>
<keyword evidence="2" id="KW-1185">Reference proteome</keyword>
<reference evidence="1 2" key="1">
    <citation type="journal article" date="2018" name="Mol. Biol. Evol.">
        <title>Analysis of the draft genome of the red seaweed Gracilariopsis chorda provides insights into genome size evolution in Rhodophyta.</title>
        <authorList>
            <person name="Lee J."/>
            <person name="Yang E.C."/>
            <person name="Graf L."/>
            <person name="Yang J.H."/>
            <person name="Qiu H."/>
            <person name="Zel Zion U."/>
            <person name="Chan C.X."/>
            <person name="Stephens T.G."/>
            <person name="Weber A.P.M."/>
            <person name="Boo G.H."/>
            <person name="Boo S.M."/>
            <person name="Kim K.M."/>
            <person name="Shin Y."/>
            <person name="Jung M."/>
            <person name="Lee S.J."/>
            <person name="Yim H.S."/>
            <person name="Lee J.H."/>
            <person name="Bhattacharya D."/>
            <person name="Yoon H.S."/>
        </authorList>
    </citation>
    <scope>NUCLEOTIDE SEQUENCE [LARGE SCALE GENOMIC DNA]</scope>
    <source>
        <strain evidence="1 2">SKKU-2015</strain>
        <tissue evidence="1">Whole body</tissue>
    </source>
</reference>
<proteinExistence type="predicted"/>
<sequence>MGLFLSYQMTKRFCGKLTAERERTGPWDFNNIDKASIPVPQFYNWDIKPLHAIKTDWKAMLKVNGSLVQGQLPGTRKGDMQAASENFDNRPKKISRIYSWKSVACLGSKEQFVQLFTTPENSGTTDEFNSIVFGPVALFRGQVVGGKEAQNGC</sequence>
<name>A0A2V3J3B3_9FLOR</name>